<name>A0A917MU13_9MICC</name>
<dbReference type="GO" id="GO:0005886">
    <property type="term" value="C:plasma membrane"/>
    <property type="evidence" value="ECO:0007669"/>
    <property type="project" value="UniProtKB-SubCell"/>
</dbReference>
<protein>
    <submittedName>
        <fullName evidence="9">Membrane protein</fullName>
    </submittedName>
</protein>
<comment type="subcellular location">
    <subcellularLocation>
        <location evidence="1">Cell membrane</location>
        <topology evidence="1">Multi-pass membrane protein</topology>
    </subcellularLocation>
</comment>
<comment type="similarity">
    <text evidence="2">Belongs to the auxin efflux carrier (TC 2.A.69) family.</text>
</comment>
<evidence type="ECO:0000313" key="10">
    <source>
        <dbReference type="Proteomes" id="UP000600171"/>
    </source>
</evidence>
<keyword evidence="5 8" id="KW-0812">Transmembrane</keyword>
<evidence type="ECO:0000256" key="7">
    <source>
        <dbReference type="ARBA" id="ARBA00023136"/>
    </source>
</evidence>
<evidence type="ECO:0000256" key="8">
    <source>
        <dbReference type="SAM" id="Phobius"/>
    </source>
</evidence>
<evidence type="ECO:0000256" key="4">
    <source>
        <dbReference type="ARBA" id="ARBA00022475"/>
    </source>
</evidence>
<feature type="transmembrane region" description="Helical" evidence="8">
    <location>
        <begin position="6"/>
        <end position="22"/>
    </location>
</feature>
<keyword evidence="7 8" id="KW-0472">Membrane</keyword>
<feature type="transmembrane region" description="Helical" evidence="8">
    <location>
        <begin position="65"/>
        <end position="86"/>
    </location>
</feature>
<dbReference type="InterPro" id="IPR004776">
    <property type="entry name" value="Mem_transp_PIN-like"/>
</dbReference>
<dbReference type="PANTHER" id="PTHR36838">
    <property type="entry name" value="AUXIN EFFLUX CARRIER FAMILY PROTEIN"/>
    <property type="match status" value="1"/>
</dbReference>
<dbReference type="Proteomes" id="UP000600171">
    <property type="component" value="Unassembled WGS sequence"/>
</dbReference>
<dbReference type="AlphaFoldDB" id="A0A917MU13"/>
<feature type="transmembrane region" description="Helical" evidence="8">
    <location>
        <begin position="192"/>
        <end position="210"/>
    </location>
</feature>
<organism evidence="9 10">
    <name type="scientific">Rothia aerolata</name>
    <dbReference type="NCBI Taxonomy" id="1812262"/>
    <lineage>
        <taxon>Bacteria</taxon>
        <taxon>Bacillati</taxon>
        <taxon>Actinomycetota</taxon>
        <taxon>Actinomycetes</taxon>
        <taxon>Micrococcales</taxon>
        <taxon>Micrococcaceae</taxon>
        <taxon>Rothia</taxon>
    </lineage>
</organism>
<reference evidence="9 10" key="1">
    <citation type="journal article" date="2014" name="Int. J. Syst. Evol. Microbiol.">
        <title>Complete genome sequence of Corynebacterium casei LMG S-19264T (=DSM 44701T), isolated from a smear-ripened cheese.</title>
        <authorList>
            <consortium name="US DOE Joint Genome Institute (JGI-PGF)"/>
            <person name="Walter F."/>
            <person name="Albersmeier A."/>
            <person name="Kalinowski J."/>
            <person name="Ruckert C."/>
        </authorList>
    </citation>
    <scope>NUCLEOTIDE SEQUENCE [LARGE SCALE GENOMIC DNA]</scope>
    <source>
        <strain evidence="9 10">CCM 8669</strain>
    </source>
</reference>
<feature type="transmembrane region" description="Helical" evidence="8">
    <location>
        <begin position="124"/>
        <end position="141"/>
    </location>
</feature>
<gene>
    <name evidence="9" type="ORF">GCM10007359_16170</name>
</gene>
<evidence type="ECO:0000256" key="1">
    <source>
        <dbReference type="ARBA" id="ARBA00004651"/>
    </source>
</evidence>
<evidence type="ECO:0000256" key="6">
    <source>
        <dbReference type="ARBA" id="ARBA00022989"/>
    </source>
</evidence>
<feature type="transmembrane region" description="Helical" evidence="8">
    <location>
        <begin position="286"/>
        <end position="305"/>
    </location>
</feature>
<dbReference type="Gene3D" id="1.20.1530.20">
    <property type="match status" value="1"/>
</dbReference>
<accession>A0A917MU13</accession>
<dbReference type="GO" id="GO:0055085">
    <property type="term" value="P:transmembrane transport"/>
    <property type="evidence" value="ECO:0007669"/>
    <property type="project" value="InterPro"/>
</dbReference>
<keyword evidence="6 8" id="KW-1133">Transmembrane helix</keyword>
<evidence type="ECO:0000313" key="9">
    <source>
        <dbReference type="EMBL" id="GGH64157.1"/>
    </source>
</evidence>
<proteinExistence type="inferred from homology"/>
<sequence length="306" mass="32435">MLGVLEGFSIIGIVVAVGYLVARLEILEKNAGLVLNRFAFFIALPALMFVTLSQADLSVIFSGRLPVAAVSFVVVAALYGLVFGVLAKKGAGRTIMGATGAGMLNANNMGLPVSIYIFGDPAQVAPILLFQLIFLTPPLLASMDIIAHGRFRPRDVLTQPVRNPLVIGSALGIAVNALGWGVPEVIFEPLDIIGGAGIPLILISFGMSLRGNRPLTVKDQRAETLTAVFLKVAVMPLVAYLSGKYLFALPQDDLVAATILGGLPTAQNLFNYAARYQQSVVLCRDIVLLSTVAAVPAMLLISWLLH</sequence>
<dbReference type="Pfam" id="PF03547">
    <property type="entry name" value="Mem_trans"/>
    <property type="match status" value="2"/>
</dbReference>
<feature type="transmembrane region" description="Helical" evidence="8">
    <location>
        <begin position="222"/>
        <end position="242"/>
    </location>
</feature>
<dbReference type="EMBL" id="BMDC01000003">
    <property type="protein sequence ID" value="GGH64157.1"/>
    <property type="molecule type" value="Genomic_DNA"/>
</dbReference>
<dbReference type="RefSeq" id="WP_188359876.1">
    <property type="nucleotide sequence ID" value="NZ_BMDC01000003.1"/>
</dbReference>
<keyword evidence="10" id="KW-1185">Reference proteome</keyword>
<dbReference type="InterPro" id="IPR038770">
    <property type="entry name" value="Na+/solute_symporter_sf"/>
</dbReference>
<evidence type="ECO:0000256" key="3">
    <source>
        <dbReference type="ARBA" id="ARBA00022448"/>
    </source>
</evidence>
<evidence type="ECO:0000256" key="5">
    <source>
        <dbReference type="ARBA" id="ARBA00022692"/>
    </source>
</evidence>
<keyword evidence="3" id="KW-0813">Transport</keyword>
<evidence type="ECO:0000256" key="2">
    <source>
        <dbReference type="ARBA" id="ARBA00010145"/>
    </source>
</evidence>
<feature type="transmembrane region" description="Helical" evidence="8">
    <location>
        <begin position="34"/>
        <end position="53"/>
    </location>
</feature>
<comment type="caution">
    <text evidence="9">The sequence shown here is derived from an EMBL/GenBank/DDBJ whole genome shotgun (WGS) entry which is preliminary data.</text>
</comment>
<feature type="transmembrane region" description="Helical" evidence="8">
    <location>
        <begin position="254"/>
        <end position="274"/>
    </location>
</feature>
<dbReference type="PANTHER" id="PTHR36838:SF3">
    <property type="entry name" value="TRANSPORTER AUXIN EFFLUX CARRIER EC FAMILY"/>
    <property type="match status" value="1"/>
</dbReference>
<keyword evidence="4" id="KW-1003">Cell membrane</keyword>